<feature type="transmembrane region" description="Helical" evidence="7">
    <location>
        <begin position="218"/>
        <end position="237"/>
    </location>
</feature>
<evidence type="ECO:0000256" key="3">
    <source>
        <dbReference type="ARBA" id="ARBA00022475"/>
    </source>
</evidence>
<feature type="transmembrane region" description="Helical" evidence="7">
    <location>
        <begin position="187"/>
        <end position="211"/>
    </location>
</feature>
<evidence type="ECO:0000256" key="5">
    <source>
        <dbReference type="ARBA" id="ARBA00022989"/>
    </source>
</evidence>
<feature type="transmembrane region" description="Helical" evidence="7">
    <location>
        <begin position="80"/>
        <end position="104"/>
    </location>
</feature>
<evidence type="ECO:0000313" key="9">
    <source>
        <dbReference type="Proteomes" id="UP000193104"/>
    </source>
</evidence>
<dbReference type="EMBL" id="MLFS01000067">
    <property type="protein sequence ID" value="ORM69901.1"/>
    <property type="molecule type" value="Genomic_DNA"/>
</dbReference>
<evidence type="ECO:0000313" key="8">
    <source>
        <dbReference type="EMBL" id="ORM69901.1"/>
    </source>
</evidence>
<evidence type="ECO:0000256" key="6">
    <source>
        <dbReference type="ARBA" id="ARBA00023136"/>
    </source>
</evidence>
<dbReference type="STRING" id="1076551.HA48_18550"/>
<feature type="transmembrane region" description="Helical" evidence="7">
    <location>
        <begin position="134"/>
        <end position="153"/>
    </location>
</feature>
<dbReference type="InterPro" id="IPR006304">
    <property type="entry name" value="T3SS_SpaR/YscT"/>
</dbReference>
<name>A0A1X1D032_9GAMM</name>
<dbReference type="GO" id="GO:0005886">
    <property type="term" value="C:plasma membrane"/>
    <property type="evidence" value="ECO:0007669"/>
    <property type="project" value="UniProtKB-SubCell"/>
</dbReference>
<keyword evidence="5 7" id="KW-1133">Transmembrane helix</keyword>
<dbReference type="Proteomes" id="UP000193104">
    <property type="component" value="Unassembled WGS sequence"/>
</dbReference>
<evidence type="ECO:0000256" key="1">
    <source>
        <dbReference type="ARBA" id="ARBA00004651"/>
    </source>
</evidence>
<feature type="transmembrane region" description="Helical" evidence="7">
    <location>
        <begin position="12"/>
        <end position="33"/>
    </location>
</feature>
<dbReference type="PANTHER" id="PTHR30065:SF1">
    <property type="entry name" value="SURFACE PRESENTATION OF ANTIGENS PROTEIN SPAR"/>
    <property type="match status" value="1"/>
</dbReference>
<keyword evidence="4 7" id="KW-0812">Transmembrane</keyword>
<dbReference type="PRINTS" id="PR00953">
    <property type="entry name" value="TYPE3IMRPROT"/>
</dbReference>
<dbReference type="PANTHER" id="PTHR30065">
    <property type="entry name" value="FLAGELLAR BIOSYNTHETIC PROTEIN FLIR"/>
    <property type="match status" value="1"/>
</dbReference>
<evidence type="ECO:0000256" key="2">
    <source>
        <dbReference type="ARBA" id="ARBA00009772"/>
    </source>
</evidence>
<keyword evidence="9" id="KW-1185">Reference proteome</keyword>
<protein>
    <submittedName>
        <fullName evidence="8">EscT/YscT/HrcT family type III secretion system export apparatus protein</fullName>
    </submittedName>
</protein>
<dbReference type="RefSeq" id="WP_128602681.1">
    <property type="nucleotide sequence ID" value="NZ_MLFS01000067.1"/>
</dbReference>
<feature type="transmembrane region" description="Helical" evidence="7">
    <location>
        <begin position="45"/>
        <end position="68"/>
    </location>
</feature>
<organism evidence="8 9">
    <name type="scientific">Pantoea wallisii</name>
    <dbReference type="NCBI Taxonomy" id="1076551"/>
    <lineage>
        <taxon>Bacteria</taxon>
        <taxon>Pseudomonadati</taxon>
        <taxon>Pseudomonadota</taxon>
        <taxon>Gammaproteobacteria</taxon>
        <taxon>Enterobacterales</taxon>
        <taxon>Erwiniaceae</taxon>
        <taxon>Pantoea</taxon>
    </lineage>
</organism>
<evidence type="ECO:0000256" key="7">
    <source>
        <dbReference type="RuleBase" id="RU362072"/>
    </source>
</evidence>
<dbReference type="GO" id="GO:0006605">
    <property type="term" value="P:protein targeting"/>
    <property type="evidence" value="ECO:0007669"/>
    <property type="project" value="UniProtKB-UniRule"/>
</dbReference>
<dbReference type="AlphaFoldDB" id="A0A1X1D032"/>
<dbReference type="InterPro" id="IPR002010">
    <property type="entry name" value="T3SS_IM_R"/>
</dbReference>
<dbReference type="OrthoDB" id="9807748at2"/>
<dbReference type="NCBIfam" id="TIGR01401">
    <property type="entry name" value="fliR_like_III"/>
    <property type="match status" value="1"/>
</dbReference>
<keyword evidence="3 7" id="KW-1003">Cell membrane</keyword>
<evidence type="ECO:0000256" key="4">
    <source>
        <dbReference type="ARBA" id="ARBA00022692"/>
    </source>
</evidence>
<proteinExistence type="inferred from homology"/>
<sequence>MMAAMIDPLFNAMLALGMGIARIFPCVLLTPIFSFSSLKGMVRTAIVVALALFVVPTIEPQITALSLSGWAMVGLALKEVILGLFLGLLLAMPFWLFASVGALFDNQRGALTGGQLNPTLGPDATPLGDMLRQWLGILLILNFGLSLLTQVIWDSYGLWPVEAWLPLLNKAGFNDFLQRVTTLFFDIVLYAGPLVLLLMLLDFCVGILSIYSPQLQATILTVPVKCLAGVLFFILYLPTLEYLANHQLLSLRDLIPHIAHILPPQGGK</sequence>
<dbReference type="Pfam" id="PF01311">
    <property type="entry name" value="Bac_export_1"/>
    <property type="match status" value="1"/>
</dbReference>
<comment type="subcellular location">
    <subcellularLocation>
        <location evidence="1 7">Cell membrane</location>
        <topology evidence="1 7">Multi-pass membrane protein</topology>
    </subcellularLocation>
</comment>
<reference evidence="8 9" key="1">
    <citation type="journal article" date="2017" name="Antonie Van Leeuwenhoek">
        <title>Phylogenomic resolution of the bacterial genus Pantoea and its relationship with Erwinia and Tatumella.</title>
        <authorList>
            <person name="Palmer M."/>
            <person name="Steenkamp E.T."/>
            <person name="Coetzee M.P."/>
            <person name="Chan W.Y."/>
            <person name="van Zyl E."/>
            <person name="De Maayer P."/>
            <person name="Coutinho T.A."/>
            <person name="Blom J."/>
            <person name="Smits T.H."/>
            <person name="Duffy B."/>
            <person name="Venter S.N."/>
        </authorList>
    </citation>
    <scope>NUCLEOTIDE SEQUENCE [LARGE SCALE GENOMIC DNA]</scope>
    <source>
        <strain evidence="8 9">LMG 26277</strain>
    </source>
</reference>
<gene>
    <name evidence="8" type="ORF">HA48_18550</name>
</gene>
<comment type="similarity">
    <text evidence="2 7">Belongs to the FliR/MopE/SpaR family.</text>
</comment>
<keyword evidence="6 7" id="KW-0472">Membrane</keyword>
<accession>A0A1X1D032</accession>
<comment type="caution">
    <text evidence="8">The sequence shown here is derived from an EMBL/GenBank/DDBJ whole genome shotgun (WGS) entry which is preliminary data.</text>
</comment>